<reference evidence="12 13" key="1">
    <citation type="submission" date="2020-04" db="EMBL/GenBank/DDBJ databases">
        <title>Plant Genome Project.</title>
        <authorList>
            <person name="Zhang R.-G."/>
        </authorList>
    </citation>
    <scope>NUCLEOTIDE SEQUENCE [LARGE SCALE GENOMIC DNA]</scope>
    <source>
        <strain evidence="12">YNK0</strain>
        <tissue evidence="12">Leaf</tissue>
    </source>
</reference>
<evidence type="ECO:0008006" key="14">
    <source>
        <dbReference type="Google" id="ProtNLM"/>
    </source>
</evidence>
<evidence type="ECO:0000256" key="4">
    <source>
        <dbReference type="ARBA" id="ARBA00022692"/>
    </source>
</evidence>
<evidence type="ECO:0000256" key="2">
    <source>
        <dbReference type="ARBA" id="ARBA00022475"/>
    </source>
</evidence>
<dbReference type="OMA" id="YSINFEY"/>
<dbReference type="AlphaFoldDB" id="A0A835DGH1"/>
<gene>
    <name evidence="12" type="ORF">HHK36_013331</name>
</gene>
<evidence type="ECO:0000313" key="13">
    <source>
        <dbReference type="Proteomes" id="UP000655225"/>
    </source>
</evidence>
<dbReference type="OrthoDB" id="676979at2759"/>
<dbReference type="InterPro" id="IPR001611">
    <property type="entry name" value="Leu-rich_rpt"/>
</dbReference>
<dbReference type="GO" id="GO:0051606">
    <property type="term" value="P:detection of stimulus"/>
    <property type="evidence" value="ECO:0007669"/>
    <property type="project" value="UniProtKB-ARBA"/>
</dbReference>
<evidence type="ECO:0000256" key="6">
    <source>
        <dbReference type="ARBA" id="ARBA00022737"/>
    </source>
</evidence>
<keyword evidence="6" id="KW-0677">Repeat</keyword>
<evidence type="ECO:0000256" key="9">
    <source>
        <dbReference type="ARBA" id="ARBA00023170"/>
    </source>
</evidence>
<keyword evidence="5 11" id="KW-0732">Signal</keyword>
<keyword evidence="2" id="KW-1003">Cell membrane</keyword>
<dbReference type="SUPFAM" id="SSF52058">
    <property type="entry name" value="L domain-like"/>
    <property type="match status" value="1"/>
</dbReference>
<evidence type="ECO:0000256" key="10">
    <source>
        <dbReference type="ARBA" id="ARBA00023180"/>
    </source>
</evidence>
<dbReference type="Proteomes" id="UP000655225">
    <property type="component" value="Unassembled WGS sequence"/>
</dbReference>
<dbReference type="FunFam" id="3.80.10.10:FF:000269">
    <property type="entry name" value="Piriformospora indica-insensitive protein 2"/>
    <property type="match status" value="1"/>
</dbReference>
<proteinExistence type="predicted"/>
<keyword evidence="7" id="KW-1133">Transmembrane helix</keyword>
<evidence type="ECO:0000256" key="3">
    <source>
        <dbReference type="ARBA" id="ARBA00022614"/>
    </source>
</evidence>
<dbReference type="Pfam" id="PF00560">
    <property type="entry name" value="LRR_1"/>
    <property type="match status" value="1"/>
</dbReference>
<comment type="subcellular location">
    <subcellularLocation>
        <location evidence="1">Cell membrane</location>
        <topology evidence="1">Single-pass type I membrane protein</topology>
    </subcellularLocation>
</comment>
<evidence type="ECO:0000256" key="5">
    <source>
        <dbReference type="ARBA" id="ARBA00022729"/>
    </source>
</evidence>
<keyword evidence="3" id="KW-0433">Leucine-rich repeat</keyword>
<comment type="caution">
    <text evidence="12">The sequence shown here is derived from an EMBL/GenBank/DDBJ whole genome shotgun (WGS) entry which is preliminary data.</text>
</comment>
<evidence type="ECO:0000256" key="11">
    <source>
        <dbReference type="SAM" id="SignalP"/>
    </source>
</evidence>
<keyword evidence="8" id="KW-0472">Membrane</keyword>
<dbReference type="Gene3D" id="3.80.10.10">
    <property type="entry name" value="Ribonuclease Inhibitor"/>
    <property type="match status" value="3"/>
</dbReference>
<keyword evidence="9" id="KW-0675">Receptor</keyword>
<evidence type="ECO:0000256" key="1">
    <source>
        <dbReference type="ARBA" id="ARBA00004251"/>
    </source>
</evidence>
<keyword evidence="4" id="KW-0812">Transmembrane</keyword>
<dbReference type="Pfam" id="PF13855">
    <property type="entry name" value="LRR_8"/>
    <property type="match status" value="2"/>
</dbReference>
<evidence type="ECO:0000313" key="12">
    <source>
        <dbReference type="EMBL" id="KAF8402376.1"/>
    </source>
</evidence>
<feature type="chain" id="PRO_5032290115" description="Piriformospora indica-insensitive protein 2" evidence="11">
    <location>
        <begin position="23"/>
        <end position="474"/>
    </location>
</feature>
<dbReference type="InterPro" id="IPR032675">
    <property type="entry name" value="LRR_dom_sf"/>
</dbReference>
<feature type="signal peptide" evidence="11">
    <location>
        <begin position="1"/>
        <end position="22"/>
    </location>
</feature>
<sequence>MASPSTLLRFLLLCTFLMVSKSDNLTTNGAPGIVEMEAEELLGLFEVMGALLEDPNWTQMHPHPCTDTPWPGIQCEADLEEQQQNPPILHVTKLHVGPDVSNPICKTSAKLSESLLKLPYLKTLSIFSCFLTSRVILSPSLFGSFSSLEQLVIKSNPGLFGKIPPTLAEIATLRVLSLSQNSLHGGFPKELGGLGILKQLDFSYNNLTGEIPKEIGGLTSLTILDLSYNGFQGQVPSSLGQLVVLQKIDLSSNRIVGRIPPDIGKLKRLVLLDFSHNSLKGPIPDTLSGLKGLEYFLIENNPINTRLPLFLGALENLTVLSLSGCGFFGPIPTSFCSLDHLIALSLDRNHLHGPVPPKLGALTHLDQLNLSQNQLSGELFFSYDFVQRLGKRLDVRGNKGLCTSHQLNKKLPLYLDVPECKESAISSNSNYHEKSKPYWVEGQETSNAADVIEKLKFLWCLLFNLLVILIIDFL</sequence>
<name>A0A835DGH1_TETSI</name>
<accession>A0A835DGH1</accession>
<dbReference type="GO" id="GO:0005886">
    <property type="term" value="C:plasma membrane"/>
    <property type="evidence" value="ECO:0007669"/>
    <property type="project" value="UniProtKB-SubCell"/>
</dbReference>
<dbReference type="GO" id="GO:0051707">
    <property type="term" value="P:response to other organism"/>
    <property type="evidence" value="ECO:0007669"/>
    <property type="project" value="UniProtKB-ARBA"/>
</dbReference>
<keyword evidence="10" id="KW-0325">Glycoprotein</keyword>
<keyword evidence="13" id="KW-1185">Reference proteome</keyword>
<dbReference type="EMBL" id="JABCRI010000008">
    <property type="protein sequence ID" value="KAF8402376.1"/>
    <property type="molecule type" value="Genomic_DNA"/>
</dbReference>
<evidence type="ECO:0000256" key="7">
    <source>
        <dbReference type="ARBA" id="ARBA00022989"/>
    </source>
</evidence>
<organism evidence="12 13">
    <name type="scientific">Tetracentron sinense</name>
    <name type="common">Spur-leaf</name>
    <dbReference type="NCBI Taxonomy" id="13715"/>
    <lineage>
        <taxon>Eukaryota</taxon>
        <taxon>Viridiplantae</taxon>
        <taxon>Streptophyta</taxon>
        <taxon>Embryophyta</taxon>
        <taxon>Tracheophyta</taxon>
        <taxon>Spermatophyta</taxon>
        <taxon>Magnoliopsida</taxon>
        <taxon>Trochodendrales</taxon>
        <taxon>Trochodendraceae</taxon>
        <taxon>Tetracentron</taxon>
    </lineage>
</organism>
<dbReference type="FunFam" id="3.80.10.10:FF:000299">
    <property type="entry name" value="Piriformospora indica-insensitive protein 2"/>
    <property type="match status" value="1"/>
</dbReference>
<protein>
    <recommendedName>
        <fullName evidence="14">Piriformospora indica-insensitive protein 2</fullName>
    </recommendedName>
</protein>
<dbReference type="FunFam" id="3.80.10.10:FF:000470">
    <property type="entry name" value="LRR receptor-like serine/threonine-protein kinase RPK2"/>
    <property type="match status" value="1"/>
</dbReference>
<evidence type="ECO:0000256" key="8">
    <source>
        <dbReference type="ARBA" id="ARBA00023136"/>
    </source>
</evidence>
<dbReference type="PANTHER" id="PTHR47988">
    <property type="entry name" value="SOMATIC EMBRYOGENESIS RECEPTOR KINASE 1"/>
    <property type="match status" value="1"/>
</dbReference>